<keyword evidence="5 8" id="KW-0804">Transcription</keyword>
<dbReference type="NCBIfam" id="NF001263">
    <property type="entry name" value="PRK00226.1-4"/>
    <property type="match status" value="1"/>
</dbReference>
<dbReference type="PANTHER" id="PTHR30437">
    <property type="entry name" value="TRANSCRIPTION ELONGATION FACTOR GREA"/>
    <property type="match status" value="1"/>
</dbReference>
<dbReference type="InterPro" id="IPR036953">
    <property type="entry name" value="GreA/GreB_C_sf"/>
</dbReference>
<evidence type="ECO:0000256" key="8">
    <source>
        <dbReference type="HAMAP-Rule" id="MF_00105"/>
    </source>
</evidence>
<dbReference type="InterPro" id="IPR018151">
    <property type="entry name" value="TF_GreA/GreB_CS"/>
</dbReference>
<keyword evidence="3 8" id="KW-0805">Transcription regulation</keyword>
<evidence type="ECO:0000313" key="11">
    <source>
        <dbReference type="EMBL" id="KRM29503.1"/>
    </source>
</evidence>
<reference evidence="11 12" key="1">
    <citation type="journal article" date="2015" name="Genome Announc.">
        <title>Expanding the biotechnology potential of lactobacilli through comparative genomics of 213 strains and associated genera.</title>
        <authorList>
            <person name="Sun Z."/>
            <person name="Harris H.M."/>
            <person name="McCann A."/>
            <person name="Guo C."/>
            <person name="Argimon S."/>
            <person name="Zhang W."/>
            <person name="Yang X."/>
            <person name="Jeffery I.B."/>
            <person name="Cooney J.C."/>
            <person name="Kagawa T.F."/>
            <person name="Liu W."/>
            <person name="Song Y."/>
            <person name="Salvetti E."/>
            <person name="Wrobel A."/>
            <person name="Rasinkangas P."/>
            <person name="Parkhill J."/>
            <person name="Rea M.C."/>
            <person name="O'Sullivan O."/>
            <person name="Ritari J."/>
            <person name="Douillard F.P."/>
            <person name="Paul Ross R."/>
            <person name="Yang R."/>
            <person name="Briner A.E."/>
            <person name="Felis G.E."/>
            <person name="de Vos W.M."/>
            <person name="Barrangou R."/>
            <person name="Klaenhammer T.R."/>
            <person name="Caufield P.W."/>
            <person name="Cui Y."/>
            <person name="Zhang H."/>
            <person name="O'Toole P.W."/>
        </authorList>
    </citation>
    <scope>NUCLEOTIDE SEQUENCE [LARGE SCALE GENOMIC DNA]</scope>
    <source>
        <strain evidence="11 12">DSM 16991</strain>
    </source>
</reference>
<dbReference type="InterPro" id="IPR036805">
    <property type="entry name" value="Tscrpt_elong_fac_GreA/B_N_sf"/>
</dbReference>
<evidence type="ECO:0000256" key="1">
    <source>
        <dbReference type="ARBA" id="ARBA00008213"/>
    </source>
</evidence>
<dbReference type="InterPro" id="IPR023459">
    <property type="entry name" value="Tscrpt_elong_fac_GreA/B_fam"/>
</dbReference>
<dbReference type="PATRIC" id="fig|1122147.4.peg.542"/>
<dbReference type="HAMAP" id="MF_00105">
    <property type="entry name" value="GreA_GreB"/>
    <property type="match status" value="1"/>
</dbReference>
<dbReference type="PANTHER" id="PTHR30437:SF4">
    <property type="entry name" value="TRANSCRIPTION ELONGATION FACTOR GREA"/>
    <property type="match status" value="1"/>
</dbReference>
<proteinExistence type="inferred from homology"/>
<evidence type="ECO:0000256" key="6">
    <source>
        <dbReference type="ARBA" id="ARBA00024916"/>
    </source>
</evidence>
<evidence type="ECO:0000256" key="7">
    <source>
        <dbReference type="ARBA" id="ARBA00030776"/>
    </source>
</evidence>
<name>A0A0R1XH26_9LACO</name>
<protein>
    <recommendedName>
        <fullName evidence="2 8">Transcription elongation factor GreA</fullName>
    </recommendedName>
    <alternativeName>
        <fullName evidence="7 8">Transcript cleavage factor GreA</fullName>
    </alternativeName>
</protein>
<dbReference type="GO" id="GO:0032784">
    <property type="term" value="P:regulation of DNA-templated transcription elongation"/>
    <property type="evidence" value="ECO:0007669"/>
    <property type="project" value="UniProtKB-UniRule"/>
</dbReference>
<feature type="domain" description="Transcription elongation factor GreA/GreB C-terminal" evidence="9">
    <location>
        <begin position="89"/>
        <end position="161"/>
    </location>
</feature>
<keyword evidence="11" id="KW-0648">Protein biosynthesis</keyword>
<dbReference type="GO" id="GO:0003746">
    <property type="term" value="F:translation elongation factor activity"/>
    <property type="evidence" value="ECO:0007669"/>
    <property type="project" value="UniProtKB-KW"/>
</dbReference>
<dbReference type="GO" id="GO:0003677">
    <property type="term" value="F:DNA binding"/>
    <property type="evidence" value="ECO:0007669"/>
    <property type="project" value="UniProtKB-UniRule"/>
</dbReference>
<evidence type="ECO:0000256" key="2">
    <source>
        <dbReference type="ARBA" id="ARBA00013729"/>
    </source>
</evidence>
<evidence type="ECO:0000313" key="12">
    <source>
        <dbReference type="Proteomes" id="UP000050949"/>
    </source>
</evidence>
<dbReference type="PROSITE" id="PS00830">
    <property type="entry name" value="GREAB_2"/>
    <property type="match status" value="1"/>
</dbReference>
<evidence type="ECO:0000256" key="3">
    <source>
        <dbReference type="ARBA" id="ARBA00023015"/>
    </source>
</evidence>
<gene>
    <name evidence="8" type="primary">greA</name>
    <name evidence="11" type="ORF">FC91_GL000522</name>
</gene>
<dbReference type="AlphaFoldDB" id="A0A0R1XH26"/>
<dbReference type="FunFam" id="1.10.287.180:FF:000001">
    <property type="entry name" value="Transcription elongation factor GreA"/>
    <property type="match status" value="1"/>
</dbReference>
<dbReference type="InterPro" id="IPR022691">
    <property type="entry name" value="Tscrpt_elong_fac_GreA/B_N"/>
</dbReference>
<dbReference type="FunFam" id="3.10.50.30:FF:000001">
    <property type="entry name" value="Transcription elongation factor GreA"/>
    <property type="match status" value="1"/>
</dbReference>
<dbReference type="Gene3D" id="3.10.50.30">
    <property type="entry name" value="Transcription elongation factor, GreA/GreB, C-terminal domain"/>
    <property type="match status" value="1"/>
</dbReference>
<dbReference type="Pfam" id="PF03449">
    <property type="entry name" value="GreA_GreB_N"/>
    <property type="match status" value="1"/>
</dbReference>
<dbReference type="GO" id="GO:0070063">
    <property type="term" value="F:RNA polymerase binding"/>
    <property type="evidence" value="ECO:0007669"/>
    <property type="project" value="InterPro"/>
</dbReference>
<comment type="caution">
    <text evidence="11">The sequence shown here is derived from an EMBL/GenBank/DDBJ whole genome shotgun (WGS) entry which is preliminary data.</text>
</comment>
<evidence type="ECO:0000259" key="9">
    <source>
        <dbReference type="Pfam" id="PF01272"/>
    </source>
</evidence>
<keyword evidence="4 8" id="KW-0238">DNA-binding</keyword>
<dbReference type="eggNOG" id="COG0782">
    <property type="taxonomic scope" value="Bacteria"/>
</dbReference>
<dbReference type="PIRSF" id="PIRSF006092">
    <property type="entry name" value="GreA_GreB"/>
    <property type="match status" value="1"/>
</dbReference>
<dbReference type="InterPro" id="IPR028624">
    <property type="entry name" value="Tscrpt_elong_fac_GreA/B"/>
</dbReference>
<keyword evidence="11" id="KW-0251">Elongation factor</keyword>
<dbReference type="Proteomes" id="UP000050949">
    <property type="component" value="Unassembled WGS sequence"/>
</dbReference>
<organism evidence="11 12">
    <name type="scientific">Schleiferilactobacillus harbinensis DSM 16991</name>
    <dbReference type="NCBI Taxonomy" id="1122147"/>
    <lineage>
        <taxon>Bacteria</taxon>
        <taxon>Bacillati</taxon>
        <taxon>Bacillota</taxon>
        <taxon>Bacilli</taxon>
        <taxon>Lactobacillales</taxon>
        <taxon>Lactobacillaceae</taxon>
        <taxon>Schleiferilactobacillus</taxon>
    </lineage>
</organism>
<accession>A0A0R1XH26</accession>
<dbReference type="Gene3D" id="1.10.287.180">
    <property type="entry name" value="Transcription elongation factor, GreA/GreB, N-terminal domain"/>
    <property type="match status" value="1"/>
</dbReference>
<feature type="domain" description="Transcription elongation factor GreA/GreB N-terminal" evidence="10">
    <location>
        <begin position="16"/>
        <end position="82"/>
    </location>
</feature>
<evidence type="ECO:0000256" key="4">
    <source>
        <dbReference type="ARBA" id="ARBA00023125"/>
    </source>
</evidence>
<dbReference type="SUPFAM" id="SSF46557">
    <property type="entry name" value="GreA transcript cleavage protein, N-terminal domain"/>
    <property type="match status" value="1"/>
</dbReference>
<evidence type="ECO:0000259" key="10">
    <source>
        <dbReference type="Pfam" id="PF03449"/>
    </source>
</evidence>
<evidence type="ECO:0000256" key="5">
    <source>
        <dbReference type="ARBA" id="ARBA00023163"/>
    </source>
</evidence>
<dbReference type="GO" id="GO:0006354">
    <property type="term" value="P:DNA-templated transcription elongation"/>
    <property type="evidence" value="ECO:0007669"/>
    <property type="project" value="TreeGrafter"/>
</dbReference>
<dbReference type="InterPro" id="IPR001437">
    <property type="entry name" value="Tscrpt_elong_fac_GreA/B_C"/>
</dbReference>
<comment type="function">
    <text evidence="6 8">Necessary for efficient RNA polymerase transcription elongation past template-encoded arresting sites. The arresting sites in DNA have the property of trapping a certain fraction of elongating RNA polymerases that pass through, resulting in locked ternary complexes. Cleavage of the nascent transcript by cleavage factors such as GreA or GreB allows the resumption of elongation from the new 3'terminus. GreA releases sequences of 2 to 3 nucleotides.</text>
</comment>
<sequence>MISCKGENKMVYYEKMTQQGFDQLGADIEALKKQRPGLIKALQAARALGDLSENAEYSAAKRDLRHLESRLRYLGKQRRYADIVHPQANAIVEIGKTVDLRFDDDDDTDTYAIVGKPEADLDAQKISQASPLGAALLGHTVGDTVTVQAPSGTYPVTIQAVRLTSPPEG</sequence>
<comment type="similarity">
    <text evidence="1 8">Belongs to the GreA/GreB family.</text>
</comment>
<dbReference type="EMBL" id="AZFW01000013">
    <property type="protein sequence ID" value="KRM29503.1"/>
    <property type="molecule type" value="Genomic_DNA"/>
</dbReference>
<dbReference type="Pfam" id="PF01272">
    <property type="entry name" value="GreA_GreB"/>
    <property type="match status" value="1"/>
</dbReference>
<dbReference type="SUPFAM" id="SSF54534">
    <property type="entry name" value="FKBP-like"/>
    <property type="match status" value="1"/>
</dbReference>